<organism evidence="1 2">
    <name type="scientific">Salipaludibacillus aurantiacus</name>
    <dbReference type="NCBI Taxonomy" id="1601833"/>
    <lineage>
        <taxon>Bacteria</taxon>
        <taxon>Bacillati</taxon>
        <taxon>Bacillota</taxon>
        <taxon>Bacilli</taxon>
        <taxon>Bacillales</taxon>
        <taxon>Bacillaceae</taxon>
    </lineage>
</organism>
<protein>
    <submittedName>
        <fullName evidence="1">Uncharacterized protein</fullName>
    </submittedName>
</protein>
<dbReference type="AlphaFoldDB" id="A0A1H9RMP1"/>
<proteinExistence type="predicted"/>
<evidence type="ECO:0000313" key="1">
    <source>
        <dbReference type="EMBL" id="SER74004.1"/>
    </source>
</evidence>
<gene>
    <name evidence="1" type="ORF">SAMN05518684_103240</name>
</gene>
<accession>A0A1H9RMP1</accession>
<evidence type="ECO:0000313" key="2">
    <source>
        <dbReference type="Proteomes" id="UP000198571"/>
    </source>
</evidence>
<dbReference type="Proteomes" id="UP000198571">
    <property type="component" value="Unassembled WGS sequence"/>
</dbReference>
<sequence length="107" mass="12945">MRNIQLNEMTYGEFQEQLVRHVMKKIEEEKDTSSLIYFPVVHERVEAFLLAHWQQAWQECNQLTWNEWLLSSCYTIFENEVLDDILEPDHLFDLTEQTEEVNPVENK</sequence>
<dbReference type="OrthoDB" id="2891316at2"/>
<name>A0A1H9RMP1_9BACI</name>
<reference evidence="2" key="1">
    <citation type="submission" date="2016-10" db="EMBL/GenBank/DDBJ databases">
        <authorList>
            <person name="Varghese N."/>
            <person name="Submissions S."/>
        </authorList>
    </citation>
    <scope>NUCLEOTIDE SEQUENCE [LARGE SCALE GENOMIC DNA]</scope>
    <source>
        <strain evidence="2">S9</strain>
    </source>
</reference>
<dbReference type="EMBL" id="FOGT01000003">
    <property type="protein sequence ID" value="SER74004.1"/>
    <property type="molecule type" value="Genomic_DNA"/>
</dbReference>
<dbReference type="RefSeq" id="WP_093048162.1">
    <property type="nucleotide sequence ID" value="NZ_FOGT01000003.1"/>
</dbReference>
<keyword evidence="2" id="KW-1185">Reference proteome</keyword>